<proteinExistence type="predicted"/>
<comment type="caution">
    <text evidence="1">The sequence shown here is derived from an EMBL/GenBank/DDBJ whole genome shotgun (WGS) entry which is preliminary data.</text>
</comment>
<name>A0A0F9M6U6_9ZZZZ</name>
<dbReference type="EMBL" id="LAZR01006060">
    <property type="protein sequence ID" value="KKM95041.1"/>
    <property type="molecule type" value="Genomic_DNA"/>
</dbReference>
<dbReference type="AlphaFoldDB" id="A0A0F9M6U6"/>
<reference evidence="1" key="1">
    <citation type="journal article" date="2015" name="Nature">
        <title>Complex archaea that bridge the gap between prokaryotes and eukaryotes.</title>
        <authorList>
            <person name="Spang A."/>
            <person name="Saw J.H."/>
            <person name="Jorgensen S.L."/>
            <person name="Zaremba-Niedzwiedzka K."/>
            <person name="Martijn J."/>
            <person name="Lind A.E."/>
            <person name="van Eijk R."/>
            <person name="Schleper C."/>
            <person name="Guy L."/>
            <person name="Ettema T.J."/>
        </authorList>
    </citation>
    <scope>NUCLEOTIDE SEQUENCE</scope>
</reference>
<evidence type="ECO:0000313" key="1">
    <source>
        <dbReference type="EMBL" id="KKM95041.1"/>
    </source>
</evidence>
<evidence type="ECO:0008006" key="2">
    <source>
        <dbReference type="Google" id="ProtNLM"/>
    </source>
</evidence>
<gene>
    <name evidence="1" type="ORF">LCGC14_1192250</name>
</gene>
<accession>A0A0F9M6U6</accession>
<sequence>MPGSPQELQDFTPVLKDVYLPIRKKAFPLMTPLLANARRFGKKEVQYGGNDLFFTVKLGRRGGFVASARGFLPDGKIAVEKKGRLSIARTYATVSIDGLAIKATQGSKSSYIPAAKKVVEDVMEEWQLEQNRILYSDSLAIRAIIDTVTDTTHVICSSPYGITSSGPGNLHLVVDDVIAVLITTGATLRGKTTISAISLSGDNATLTYSAAVAGQVATDIIVSCVTAATDTNDTSFGAEPHGIKSILDVEAAFGTFEGIKDDRWVAQKLTSSTVDETIVMRLLNTIRNRAGVDWRTDPKQLLLMTTTGIWQAYGESLLGLRRFDAPTMQLKGGFTGVAVGGAALVDDPWAPRGRINAIHGPSTVFIDLMDFGEISFQDAPRWRQSNTRDAWEANFASYWNFGAYLRNAHGVISGITDTVNYSPVS</sequence>
<organism evidence="1">
    <name type="scientific">marine sediment metagenome</name>
    <dbReference type="NCBI Taxonomy" id="412755"/>
    <lineage>
        <taxon>unclassified sequences</taxon>
        <taxon>metagenomes</taxon>
        <taxon>ecological metagenomes</taxon>
    </lineage>
</organism>
<protein>
    <recommendedName>
        <fullName evidence="2">Capsid protein</fullName>
    </recommendedName>
</protein>